<dbReference type="PROSITE" id="PS50119">
    <property type="entry name" value="ZF_BBOX"/>
    <property type="match status" value="1"/>
</dbReference>
<dbReference type="Proteomes" id="UP001164746">
    <property type="component" value="Chromosome 5"/>
</dbReference>
<keyword evidence="1" id="KW-0862">Zinc</keyword>
<keyword evidence="2" id="KW-0175">Coiled coil</keyword>
<evidence type="ECO:0000259" key="4">
    <source>
        <dbReference type="PROSITE" id="PS50119"/>
    </source>
</evidence>
<keyword evidence="6" id="KW-1185">Reference proteome</keyword>
<evidence type="ECO:0000313" key="5">
    <source>
        <dbReference type="EMBL" id="WAR05352.1"/>
    </source>
</evidence>
<dbReference type="EMBL" id="CP111016">
    <property type="protein sequence ID" value="WAR05352.1"/>
    <property type="molecule type" value="Genomic_DNA"/>
</dbReference>
<organism evidence="5 6">
    <name type="scientific">Mya arenaria</name>
    <name type="common">Soft-shell clam</name>
    <dbReference type="NCBI Taxonomy" id="6604"/>
    <lineage>
        <taxon>Eukaryota</taxon>
        <taxon>Metazoa</taxon>
        <taxon>Spiralia</taxon>
        <taxon>Lophotrochozoa</taxon>
        <taxon>Mollusca</taxon>
        <taxon>Bivalvia</taxon>
        <taxon>Autobranchia</taxon>
        <taxon>Heteroconchia</taxon>
        <taxon>Euheterodonta</taxon>
        <taxon>Imparidentia</taxon>
        <taxon>Neoheterodontei</taxon>
        <taxon>Myida</taxon>
        <taxon>Myoidea</taxon>
        <taxon>Myidae</taxon>
        <taxon>Mya</taxon>
    </lineage>
</organism>
<feature type="coiled-coil region" evidence="2">
    <location>
        <begin position="140"/>
        <end position="178"/>
    </location>
</feature>
<dbReference type="Gene3D" id="2.120.10.30">
    <property type="entry name" value="TolB, C-terminal domain"/>
    <property type="match status" value="1"/>
</dbReference>
<feature type="domain" description="B box-type" evidence="4">
    <location>
        <begin position="28"/>
        <end position="72"/>
    </location>
</feature>
<accession>A0ABY7E954</accession>
<dbReference type="InterPro" id="IPR011042">
    <property type="entry name" value="6-blade_b-propeller_TolB-like"/>
</dbReference>
<reference evidence="5" key="1">
    <citation type="submission" date="2022-11" db="EMBL/GenBank/DDBJ databases">
        <title>Centuries of genome instability and evolution in soft-shell clam transmissible cancer (bioRxiv).</title>
        <authorList>
            <person name="Hart S.F.M."/>
            <person name="Yonemitsu M.A."/>
            <person name="Giersch R.M."/>
            <person name="Beal B.F."/>
            <person name="Arriagada G."/>
            <person name="Davis B.W."/>
            <person name="Ostrander E.A."/>
            <person name="Goff S.P."/>
            <person name="Metzger M.J."/>
        </authorList>
    </citation>
    <scope>NUCLEOTIDE SEQUENCE</scope>
    <source>
        <strain evidence="5">MELC-2E11</strain>
        <tissue evidence="5">Siphon/mantle</tissue>
    </source>
</reference>
<gene>
    <name evidence="5" type="ORF">MAR_020721</name>
</gene>
<dbReference type="PANTHER" id="PTHR25462">
    <property type="entry name" value="BONUS, ISOFORM C-RELATED"/>
    <property type="match status" value="1"/>
</dbReference>
<feature type="region of interest" description="Disordered" evidence="3">
    <location>
        <begin position="328"/>
        <end position="347"/>
    </location>
</feature>
<evidence type="ECO:0000256" key="3">
    <source>
        <dbReference type="SAM" id="MobiDB-lite"/>
    </source>
</evidence>
<evidence type="ECO:0000313" key="6">
    <source>
        <dbReference type="Proteomes" id="UP001164746"/>
    </source>
</evidence>
<dbReference type="SUPFAM" id="SSF101898">
    <property type="entry name" value="NHL repeat"/>
    <property type="match status" value="1"/>
</dbReference>
<evidence type="ECO:0000256" key="1">
    <source>
        <dbReference type="PROSITE-ProRule" id="PRU00024"/>
    </source>
</evidence>
<keyword evidence="1" id="KW-0863">Zinc-finger</keyword>
<proteinExistence type="predicted"/>
<dbReference type="InterPro" id="IPR047153">
    <property type="entry name" value="TRIM45/56/19-like"/>
</dbReference>
<protein>
    <recommendedName>
        <fullName evidence="4">B box-type domain-containing protein</fullName>
    </recommendedName>
</protein>
<dbReference type="Gene3D" id="3.30.160.60">
    <property type="entry name" value="Classic Zinc Finger"/>
    <property type="match status" value="1"/>
</dbReference>
<sequence length="620" mass="71201">METNNAENLQYQEDQSNECNRTECIKKNGPNFCEPCQYDDSFEEATGFCVTCSEYLCQTCCRDHKRNKVTRIHSLLKNDDIPVDISPFKTIKQLSTCENHQDYDIAYECKDHEALVCVFCLRESHRRCENVHELGVVDSADSYVNAIAALQERIHLLNAQKEEQRKTIEIEQKEVKNRIQSLVTEWKDEITVVENNLETQLSKISLSETTQIIESIDRCKAIDTEIKRNKTLIETLIKYGTKRQIAVVLRRTNQAHVDLNDQLQILECQRQRSFSLMNFNGFDLLAMIAFLHLGDEGIDNIDFLEHACVEMDDTLDLEDKPREGIQQTSFNASDPVAKQRSSKPFSDRESGQKITLFKIKTETDTNTCGIFAIKLTEYGVLVADHRNRKLKLFSRKFDLICEHLLPGQPVDMCFDGTSVYVCYSDLKKVTKHKVTENAILHEMEFPTRLQPISLTVFDTRLMILFVTKENFDSTAADNVQIEIRQGSSKDATISYDSDDERFNHTQSKSLSVVFSENWRVSCYTVDTQAGKLKDRQWFSKSHDHNILKKAKGVAKDSEGNIYICGEDSNNVHQASPTSHRLSRVIIPRCDRPVCIAVDEQKDRLIIGCRIGDYLQAYSFK</sequence>
<name>A0ABY7E954_MYAAR</name>
<dbReference type="PANTHER" id="PTHR25462:SF296">
    <property type="entry name" value="MEIOTIC P26, ISOFORM F"/>
    <property type="match status" value="1"/>
</dbReference>
<evidence type="ECO:0000256" key="2">
    <source>
        <dbReference type="SAM" id="Coils"/>
    </source>
</evidence>
<keyword evidence="1" id="KW-0479">Metal-binding</keyword>
<dbReference type="InterPro" id="IPR000315">
    <property type="entry name" value="Znf_B-box"/>
</dbReference>
<dbReference type="SUPFAM" id="SSF57845">
    <property type="entry name" value="B-box zinc-binding domain"/>
    <property type="match status" value="1"/>
</dbReference>